<dbReference type="SUPFAM" id="SSF55681">
    <property type="entry name" value="Class II aaRS and biotin synthetases"/>
    <property type="match status" value="1"/>
</dbReference>
<dbReference type="Proteomes" id="UP000053676">
    <property type="component" value="Unassembled WGS sequence"/>
</dbReference>
<dbReference type="PROSITE" id="PS51733">
    <property type="entry name" value="BPL_LPL_CATALYTIC"/>
    <property type="match status" value="1"/>
</dbReference>
<dbReference type="PANTHER" id="PTHR10993">
    <property type="entry name" value="OCTANOYLTRANSFERASE"/>
    <property type="match status" value="1"/>
</dbReference>
<proteinExistence type="inferred from homology"/>
<dbReference type="OrthoDB" id="19908at2759"/>
<dbReference type="STRING" id="51031.W2SPH0"/>
<keyword evidence="5" id="KW-0012">Acyltransferase</keyword>
<dbReference type="InterPro" id="IPR004143">
    <property type="entry name" value="BPL_LPL_catalytic"/>
</dbReference>
<evidence type="ECO:0000256" key="2">
    <source>
        <dbReference type="ARBA" id="ARBA00007907"/>
    </source>
</evidence>
<dbReference type="InterPro" id="IPR020605">
    <property type="entry name" value="Octanoyltransferase_CS"/>
</dbReference>
<dbReference type="InterPro" id="IPR045864">
    <property type="entry name" value="aa-tRNA-synth_II/BPL/LPL"/>
</dbReference>
<evidence type="ECO:0000256" key="4">
    <source>
        <dbReference type="ARBA" id="ARBA00022679"/>
    </source>
</evidence>
<dbReference type="PANTHER" id="PTHR10993:SF7">
    <property type="entry name" value="LIPOYLTRANSFERASE 2, MITOCHONDRIAL-RELATED"/>
    <property type="match status" value="1"/>
</dbReference>
<dbReference type="GO" id="GO:0033819">
    <property type="term" value="F:lipoyl(octanoyl) transferase activity"/>
    <property type="evidence" value="ECO:0007669"/>
    <property type="project" value="UniProtKB-EC"/>
</dbReference>
<dbReference type="KEGG" id="nai:NECAME_04626"/>
<feature type="domain" description="BPL/LPL catalytic" evidence="8">
    <location>
        <begin position="124"/>
        <end position="290"/>
    </location>
</feature>
<dbReference type="GO" id="GO:0009249">
    <property type="term" value="P:protein lipoylation"/>
    <property type="evidence" value="ECO:0007669"/>
    <property type="project" value="InterPro"/>
</dbReference>
<comment type="similarity">
    <text evidence="2">Belongs to the LipB family.</text>
</comment>
<dbReference type="UniPathway" id="UPA00538">
    <property type="reaction ID" value="UER00592"/>
</dbReference>
<reference evidence="10" key="1">
    <citation type="journal article" date="2014" name="Nat. Genet.">
        <title>Genome of the human hookworm Necator americanus.</title>
        <authorList>
            <person name="Tang Y.T."/>
            <person name="Gao X."/>
            <person name="Rosa B.A."/>
            <person name="Abubucker S."/>
            <person name="Hallsworth-Pepin K."/>
            <person name="Martin J."/>
            <person name="Tyagi R."/>
            <person name="Heizer E."/>
            <person name="Zhang X."/>
            <person name="Bhonagiri-Palsikar V."/>
            <person name="Minx P."/>
            <person name="Warren W.C."/>
            <person name="Wang Q."/>
            <person name="Zhan B."/>
            <person name="Hotez P.J."/>
            <person name="Sternberg P.W."/>
            <person name="Dougall A."/>
            <person name="Gaze S.T."/>
            <person name="Mulvenna J."/>
            <person name="Sotillo J."/>
            <person name="Ranganathan S."/>
            <person name="Rabelo E.M."/>
            <person name="Wilson R.K."/>
            <person name="Felgner P.L."/>
            <person name="Bethony J."/>
            <person name="Hawdon J.M."/>
            <person name="Gasser R.B."/>
            <person name="Loukas A."/>
            <person name="Mitreva M."/>
        </authorList>
    </citation>
    <scope>NUCLEOTIDE SEQUENCE [LARGE SCALE GENOMIC DNA]</scope>
</reference>
<protein>
    <recommendedName>
        <fullName evidence="3">lipoyl(octanoyl) transferase</fullName>
        <ecNumber evidence="3">2.3.1.181</ecNumber>
    </recommendedName>
    <alternativeName>
        <fullName evidence="6">Lipoate-protein ligase B</fullName>
    </alternativeName>
    <alternativeName>
        <fullName evidence="7">Lipoyl/octanoyl transferase</fullName>
    </alternativeName>
</protein>
<evidence type="ECO:0000313" key="10">
    <source>
        <dbReference type="Proteomes" id="UP000053676"/>
    </source>
</evidence>
<gene>
    <name evidence="9" type="ORF">NECAME_04626</name>
</gene>
<evidence type="ECO:0000256" key="7">
    <source>
        <dbReference type="ARBA" id="ARBA00033331"/>
    </source>
</evidence>
<keyword evidence="4 9" id="KW-0808">Transferase</keyword>
<evidence type="ECO:0000256" key="3">
    <source>
        <dbReference type="ARBA" id="ARBA00012334"/>
    </source>
</evidence>
<evidence type="ECO:0000256" key="1">
    <source>
        <dbReference type="ARBA" id="ARBA00004821"/>
    </source>
</evidence>
<dbReference type="CDD" id="cd16444">
    <property type="entry name" value="LipB"/>
    <property type="match status" value="1"/>
</dbReference>
<dbReference type="InterPro" id="IPR000544">
    <property type="entry name" value="Octanoyltransferase"/>
</dbReference>
<dbReference type="PROSITE" id="PS01313">
    <property type="entry name" value="LIPB"/>
    <property type="match status" value="1"/>
</dbReference>
<evidence type="ECO:0000259" key="8">
    <source>
        <dbReference type="PROSITE" id="PS51733"/>
    </source>
</evidence>
<organism evidence="9 10">
    <name type="scientific">Necator americanus</name>
    <name type="common">Human hookworm</name>
    <dbReference type="NCBI Taxonomy" id="51031"/>
    <lineage>
        <taxon>Eukaryota</taxon>
        <taxon>Metazoa</taxon>
        <taxon>Ecdysozoa</taxon>
        <taxon>Nematoda</taxon>
        <taxon>Chromadorea</taxon>
        <taxon>Rhabditida</taxon>
        <taxon>Rhabditina</taxon>
        <taxon>Rhabditomorpha</taxon>
        <taxon>Strongyloidea</taxon>
        <taxon>Ancylostomatidae</taxon>
        <taxon>Bunostominae</taxon>
        <taxon>Necator</taxon>
    </lineage>
</organism>
<dbReference type="EMBL" id="KI667676">
    <property type="protein sequence ID" value="ETN71594.1"/>
    <property type="molecule type" value="Genomic_DNA"/>
</dbReference>
<evidence type="ECO:0000256" key="5">
    <source>
        <dbReference type="ARBA" id="ARBA00023315"/>
    </source>
</evidence>
<name>W2SPH0_NECAM</name>
<comment type="pathway">
    <text evidence="1">Protein modification; protein lipoylation via endogenous pathway; protein N(6)-(lipoyl)lysine from octanoyl-[acyl-carrier-protein]: step 1/2.</text>
</comment>
<dbReference type="AlphaFoldDB" id="W2SPH0"/>
<evidence type="ECO:0000256" key="6">
    <source>
        <dbReference type="ARBA" id="ARBA00030797"/>
    </source>
</evidence>
<dbReference type="Gene3D" id="3.30.930.10">
    <property type="entry name" value="Bira Bifunctional Protein, Domain 2"/>
    <property type="match status" value="2"/>
</dbReference>
<evidence type="ECO:0000313" key="9">
    <source>
        <dbReference type="EMBL" id="ETN71594.1"/>
    </source>
</evidence>
<accession>W2SPH0</accession>
<dbReference type="OMA" id="ASWHPAE"/>
<dbReference type="EC" id="2.3.1.181" evidence="3"/>
<dbReference type="Pfam" id="PF21948">
    <property type="entry name" value="LplA-B_cat"/>
    <property type="match status" value="1"/>
</dbReference>
<keyword evidence="10" id="KW-1185">Reference proteome</keyword>
<sequence length="292" mass="33070">MYALRMRSLARYRCVASSRYQPSTFFLLLARLLSRMLAAPLSVLIRRRASSSDSAKKIVVLANGAVAAWHPETKFPYEFSRPLPDKESVEKTLLSSAAKQHNRWKDGPNIPQLKDIFYTTKHEWYTRNFLLAVEHTPVYTVGIRSKLYSKKEELRLRALGADFHRTSRGGLITFHGLGQLVIYPIFELKRVAARPIGVRRYVEMLEQAGVWVRPDRKLAALGIAVSHGVSYHGLALNCNTDLTWFEHVVGCGIEGVEATSLSRECQRDVSIHETLPKIVAQFSRTFGCEVIL</sequence>